<dbReference type="Gene3D" id="3.40.50.150">
    <property type="entry name" value="Vaccinia Virus protein VP39"/>
    <property type="match status" value="1"/>
</dbReference>
<evidence type="ECO:0000256" key="3">
    <source>
        <dbReference type="ARBA" id="ARBA00022691"/>
    </source>
</evidence>
<feature type="transmembrane region" description="Helical" evidence="4">
    <location>
        <begin position="12"/>
        <end position="33"/>
    </location>
</feature>
<evidence type="ECO:0000313" key="6">
    <source>
        <dbReference type="Proteomes" id="UP000077787"/>
    </source>
</evidence>
<keyword evidence="4" id="KW-1133">Transmembrane helix</keyword>
<dbReference type="RefSeq" id="WP_064480690.1">
    <property type="nucleotide sequence ID" value="NZ_CP015641.1"/>
</dbReference>
<accession>A0A172WLT3</accession>
<dbReference type="GO" id="GO:0016279">
    <property type="term" value="F:protein-lysine N-methyltransferase activity"/>
    <property type="evidence" value="ECO:0007669"/>
    <property type="project" value="InterPro"/>
</dbReference>
<dbReference type="OrthoDB" id="5611641at2"/>
<dbReference type="GO" id="GO:0032259">
    <property type="term" value="P:methylation"/>
    <property type="evidence" value="ECO:0007669"/>
    <property type="project" value="UniProtKB-KW"/>
</dbReference>
<dbReference type="SUPFAM" id="SSF53335">
    <property type="entry name" value="S-adenosyl-L-methionine-dependent methyltransferases"/>
    <property type="match status" value="1"/>
</dbReference>
<evidence type="ECO:0000256" key="2">
    <source>
        <dbReference type="ARBA" id="ARBA00022679"/>
    </source>
</evidence>
<keyword evidence="2 5" id="KW-0808">Transferase</keyword>
<dbReference type="PANTHER" id="PTHR13610">
    <property type="entry name" value="METHYLTRANSFERASE DOMAIN-CONTAINING PROTEIN"/>
    <property type="match status" value="1"/>
</dbReference>
<protein>
    <submittedName>
        <fullName evidence="5">Trans-aconitate methyltransferase</fullName>
    </submittedName>
</protein>
<dbReference type="EMBL" id="CP015641">
    <property type="protein sequence ID" value="ANF24414.1"/>
    <property type="molecule type" value="Genomic_DNA"/>
</dbReference>
<evidence type="ECO:0000313" key="5">
    <source>
        <dbReference type="EMBL" id="ANF24414.1"/>
    </source>
</evidence>
<dbReference type="AlphaFoldDB" id="A0A172WLT3"/>
<dbReference type="PANTHER" id="PTHR13610:SF11">
    <property type="entry name" value="METHYLTRANSFERASE DOMAIN-CONTAINING PROTEIN"/>
    <property type="match status" value="1"/>
</dbReference>
<keyword evidence="1 5" id="KW-0489">Methyltransferase</keyword>
<keyword evidence="3" id="KW-0949">S-adenosyl-L-methionine</keyword>
<keyword evidence="4" id="KW-0812">Transmembrane</keyword>
<dbReference type="InterPro" id="IPR029063">
    <property type="entry name" value="SAM-dependent_MTases_sf"/>
</dbReference>
<dbReference type="Proteomes" id="UP000077787">
    <property type="component" value="Chromosome"/>
</dbReference>
<proteinExistence type="predicted"/>
<feature type="transmembrane region" description="Helical" evidence="4">
    <location>
        <begin position="40"/>
        <end position="57"/>
    </location>
</feature>
<feature type="transmembrane region" description="Helical" evidence="4">
    <location>
        <begin position="87"/>
        <end position="105"/>
    </location>
</feature>
<organism evidence="5 6">
    <name type="scientific">Stutzerimonas stutzeri</name>
    <name type="common">Pseudomonas stutzeri</name>
    <dbReference type="NCBI Taxonomy" id="316"/>
    <lineage>
        <taxon>Bacteria</taxon>
        <taxon>Pseudomonadati</taxon>
        <taxon>Pseudomonadota</taxon>
        <taxon>Gammaproteobacteria</taxon>
        <taxon>Pseudomonadales</taxon>
        <taxon>Pseudomonadaceae</taxon>
        <taxon>Stutzerimonas</taxon>
    </lineage>
</organism>
<name>A0A172WLT3_STUST</name>
<reference evidence="5 6" key="1">
    <citation type="submission" date="2016-05" db="EMBL/GenBank/DDBJ databases">
        <title>Genome sequence of Pseudomonas stutzeri 273 and identification of the exopolysaccharide biosynthesis locus.</title>
        <authorList>
            <person name="Wu S."/>
            <person name="Sun C."/>
        </authorList>
    </citation>
    <scope>NUCLEOTIDE SEQUENCE [LARGE SCALE GENOMIC DNA]</scope>
    <source>
        <strain evidence="5 6">273</strain>
    </source>
</reference>
<keyword evidence="4" id="KW-0472">Membrane</keyword>
<gene>
    <name evidence="5" type="ORF">PS273GM_04265</name>
</gene>
<dbReference type="InterPro" id="IPR026170">
    <property type="entry name" value="FAM173A/B"/>
</dbReference>
<evidence type="ECO:0000256" key="1">
    <source>
        <dbReference type="ARBA" id="ARBA00022603"/>
    </source>
</evidence>
<sequence>MPVSLLTRYPALLALLSQLLSLLLCWLLLLVLARLLGWHLSLLGAACLQGAVAALIGQRLGLSRWWLPINLGFVPGLVLLQDHSLPPWLLLVGFLILLMLNWNALTERVPLYLTGSVAEQQLAQRLKALPDGFSFVDLGSGLGGTLLRLARLYPSARFVGVETAPLTFALCWLRCLFQRNCRVRFRSFWREPLAGYDVVYCFLSPAPMPALWQKARAEMSPDALLISNSFEVPGVEAQETLPIDDWRRSRLLIWRPGAAPQPDGRSASG</sequence>
<evidence type="ECO:0000256" key="4">
    <source>
        <dbReference type="SAM" id="Phobius"/>
    </source>
</evidence>